<keyword evidence="1" id="KW-0812">Transmembrane</keyword>
<dbReference type="Pfam" id="PF09656">
    <property type="entry name" value="PGPGW"/>
    <property type="match status" value="1"/>
</dbReference>
<feature type="transmembrane region" description="Helical" evidence="1">
    <location>
        <begin position="12"/>
        <end position="32"/>
    </location>
</feature>
<evidence type="ECO:0000256" key="1">
    <source>
        <dbReference type="SAM" id="Phobius"/>
    </source>
</evidence>
<gene>
    <name evidence="2" type="ORF">GMLC_22030</name>
</gene>
<comment type="caution">
    <text evidence="2">The sequence shown here is derived from an EMBL/GenBank/DDBJ whole genome shotgun (WGS) entry which is preliminary data.</text>
</comment>
<keyword evidence="1" id="KW-1133">Transmembrane helix</keyword>
<reference evidence="3" key="1">
    <citation type="submission" date="2020-06" db="EMBL/GenBank/DDBJ databases">
        <title>Draft genomic sequecing of Geomonas sp. Red745.</title>
        <authorList>
            <person name="Itoh H."/>
            <person name="Xu Z.X."/>
            <person name="Ushijima N."/>
            <person name="Masuda Y."/>
            <person name="Shiratori Y."/>
            <person name="Senoo K."/>
        </authorList>
    </citation>
    <scope>NUCLEOTIDE SEQUENCE [LARGE SCALE GENOMIC DNA]</scope>
    <source>
        <strain evidence="3">Red745</strain>
    </source>
</reference>
<dbReference type="Proteomes" id="UP000587586">
    <property type="component" value="Unassembled WGS sequence"/>
</dbReference>
<dbReference type="RefSeq" id="WP_183361183.1">
    <property type="nucleotide sequence ID" value="NZ_BLXZ01000004.1"/>
</dbReference>
<evidence type="ECO:0000313" key="2">
    <source>
        <dbReference type="EMBL" id="GFO68624.1"/>
    </source>
</evidence>
<dbReference type="AlphaFoldDB" id="A0A6V8N9R6"/>
<organism evidence="2 3">
    <name type="scientific">Geomonas limicola</name>
    <dbReference type="NCBI Taxonomy" id="2740186"/>
    <lineage>
        <taxon>Bacteria</taxon>
        <taxon>Pseudomonadati</taxon>
        <taxon>Thermodesulfobacteriota</taxon>
        <taxon>Desulfuromonadia</taxon>
        <taxon>Geobacterales</taxon>
        <taxon>Geobacteraceae</taxon>
        <taxon>Geomonas</taxon>
    </lineage>
</organism>
<protein>
    <recommendedName>
        <fullName evidence="4">Tellurium resistance protein TerC</fullName>
    </recommendedName>
</protein>
<dbReference type="EMBL" id="BLXZ01000004">
    <property type="protein sequence ID" value="GFO68624.1"/>
    <property type="molecule type" value="Genomic_DNA"/>
</dbReference>
<feature type="transmembrane region" description="Helical" evidence="1">
    <location>
        <begin position="38"/>
        <end position="56"/>
    </location>
</feature>
<keyword evidence="3" id="KW-1185">Reference proteome</keyword>
<accession>A0A6V8N9R6</accession>
<evidence type="ECO:0008006" key="4">
    <source>
        <dbReference type="Google" id="ProtNLM"/>
    </source>
</evidence>
<evidence type="ECO:0000313" key="3">
    <source>
        <dbReference type="Proteomes" id="UP000587586"/>
    </source>
</evidence>
<sequence>MLRLMKGTLGQAKRAVVAIVGGTVLLIGIALVVLPGPAFLVIPVGLAILASEFLWARKLLEVLRTRLESWKQGKEKSNSDR</sequence>
<dbReference type="InterPro" id="IPR019099">
    <property type="entry name" value="Uncharacterised_PGPGW_TM"/>
</dbReference>
<name>A0A6V8N9R6_9BACT</name>
<proteinExistence type="predicted"/>
<keyword evidence="1" id="KW-0472">Membrane</keyword>